<keyword evidence="2" id="KW-0808">Transferase</keyword>
<dbReference type="EMBL" id="QGKY02001015">
    <property type="protein sequence ID" value="KAF2573059.1"/>
    <property type="molecule type" value="Genomic_DNA"/>
</dbReference>
<dbReference type="PANTHER" id="PTHR47983:SF36">
    <property type="entry name" value="PTI1-LIKE TYROSINE-PROTEIN KINASE 1"/>
    <property type="match status" value="1"/>
</dbReference>
<keyword evidence="1" id="KW-0597">Phosphoprotein</keyword>
<dbReference type="InterPro" id="IPR011009">
    <property type="entry name" value="Kinase-like_dom_sf"/>
</dbReference>
<evidence type="ECO:0000256" key="3">
    <source>
        <dbReference type="ARBA" id="ARBA00022741"/>
    </source>
</evidence>
<evidence type="ECO:0000256" key="5">
    <source>
        <dbReference type="ARBA" id="ARBA00022840"/>
    </source>
</evidence>
<feature type="signal peptide" evidence="6">
    <location>
        <begin position="1"/>
        <end position="21"/>
    </location>
</feature>
<evidence type="ECO:0000256" key="4">
    <source>
        <dbReference type="ARBA" id="ARBA00022777"/>
    </source>
</evidence>
<keyword evidence="4" id="KW-0418">Kinase</keyword>
<dbReference type="InterPro" id="IPR052101">
    <property type="entry name" value="Plant_StressResp_Kinase"/>
</dbReference>
<feature type="domain" description="Serine-threonine/tyrosine-protein kinase catalytic" evidence="7">
    <location>
        <begin position="128"/>
        <end position="188"/>
    </location>
</feature>
<keyword evidence="3" id="KW-0547">Nucleotide-binding</keyword>
<evidence type="ECO:0000256" key="1">
    <source>
        <dbReference type="ARBA" id="ARBA00022553"/>
    </source>
</evidence>
<dbReference type="AlphaFoldDB" id="A0A8S9IT35"/>
<keyword evidence="6" id="KW-0732">Signal</keyword>
<name>A0A8S9IT35_BRACR</name>
<reference evidence="8" key="1">
    <citation type="submission" date="2019-12" db="EMBL/GenBank/DDBJ databases">
        <title>Genome sequencing and annotation of Brassica cretica.</title>
        <authorList>
            <person name="Studholme D.J."/>
            <person name="Sarris P.F."/>
        </authorList>
    </citation>
    <scope>NUCLEOTIDE SEQUENCE</scope>
    <source>
        <strain evidence="8">PFS-102/07</strain>
        <tissue evidence="8">Leaf</tissue>
    </source>
</reference>
<proteinExistence type="predicted"/>
<evidence type="ECO:0000259" key="7">
    <source>
        <dbReference type="Pfam" id="PF07714"/>
    </source>
</evidence>
<evidence type="ECO:0000313" key="8">
    <source>
        <dbReference type="EMBL" id="KAF2573059.1"/>
    </source>
</evidence>
<accession>A0A8S9IT35</accession>
<evidence type="ECO:0000256" key="2">
    <source>
        <dbReference type="ARBA" id="ARBA00022679"/>
    </source>
</evidence>
<dbReference type="PANTHER" id="PTHR47983">
    <property type="entry name" value="PTO-INTERACTING PROTEIN 1-LIKE"/>
    <property type="match status" value="1"/>
</dbReference>
<dbReference type="InterPro" id="IPR001245">
    <property type="entry name" value="Ser-Thr/Tyr_kinase_cat_dom"/>
</dbReference>
<sequence length="229" mass="25934">MSITGPLHLKAFLILAQTISACSTSARKQNDLRQLVDSSRPDQHVGQLAFPISAIRQLATTSACVPISYSSCFISLVVHSTLLEVKKKKKRLLYRFMGFVSDLVKLSTLIISLAKRRIQDSNEEEHLKSSQQQSDVVALKKLDVTPEESDAEFLSQVSMVSRLIKHENLIQLLGFCVDGNLLVLHMSLQQWDPCMTSYMVGMEFKEHELLYYCLNKTFVFLCIISHRLV</sequence>
<dbReference type="GO" id="GO:0004672">
    <property type="term" value="F:protein kinase activity"/>
    <property type="evidence" value="ECO:0007669"/>
    <property type="project" value="InterPro"/>
</dbReference>
<dbReference type="Pfam" id="PF07714">
    <property type="entry name" value="PK_Tyr_Ser-Thr"/>
    <property type="match status" value="1"/>
</dbReference>
<keyword evidence="5" id="KW-0067">ATP-binding</keyword>
<evidence type="ECO:0000256" key="6">
    <source>
        <dbReference type="SAM" id="SignalP"/>
    </source>
</evidence>
<dbReference type="GO" id="GO:0005524">
    <property type="term" value="F:ATP binding"/>
    <property type="evidence" value="ECO:0007669"/>
    <property type="project" value="UniProtKB-KW"/>
</dbReference>
<comment type="caution">
    <text evidence="8">The sequence shown here is derived from an EMBL/GenBank/DDBJ whole genome shotgun (WGS) entry which is preliminary data.</text>
</comment>
<dbReference type="SUPFAM" id="SSF56112">
    <property type="entry name" value="Protein kinase-like (PK-like)"/>
    <property type="match status" value="1"/>
</dbReference>
<organism evidence="8">
    <name type="scientific">Brassica cretica</name>
    <name type="common">Mustard</name>
    <dbReference type="NCBI Taxonomy" id="69181"/>
    <lineage>
        <taxon>Eukaryota</taxon>
        <taxon>Viridiplantae</taxon>
        <taxon>Streptophyta</taxon>
        <taxon>Embryophyta</taxon>
        <taxon>Tracheophyta</taxon>
        <taxon>Spermatophyta</taxon>
        <taxon>Magnoliopsida</taxon>
        <taxon>eudicotyledons</taxon>
        <taxon>Gunneridae</taxon>
        <taxon>Pentapetalae</taxon>
        <taxon>rosids</taxon>
        <taxon>malvids</taxon>
        <taxon>Brassicales</taxon>
        <taxon>Brassicaceae</taxon>
        <taxon>Brassiceae</taxon>
        <taxon>Brassica</taxon>
    </lineage>
</organism>
<protein>
    <recommendedName>
        <fullName evidence="7">Serine-threonine/tyrosine-protein kinase catalytic domain-containing protein</fullName>
    </recommendedName>
</protein>
<gene>
    <name evidence="8" type="ORF">F2Q70_00004933</name>
</gene>
<dbReference type="Gene3D" id="1.10.510.10">
    <property type="entry name" value="Transferase(Phosphotransferase) domain 1"/>
    <property type="match status" value="1"/>
</dbReference>
<feature type="chain" id="PRO_5035836853" description="Serine-threonine/tyrosine-protein kinase catalytic domain-containing protein" evidence="6">
    <location>
        <begin position="22"/>
        <end position="229"/>
    </location>
</feature>